<reference evidence="10" key="1">
    <citation type="submission" date="2017-02" db="UniProtKB">
        <authorList>
            <consortium name="WormBaseParasite"/>
        </authorList>
    </citation>
    <scope>IDENTIFICATION</scope>
</reference>
<dbReference type="OMA" id="EDNYEAR"/>
<evidence type="ECO:0000256" key="1">
    <source>
        <dbReference type="ARBA" id="ARBA00004604"/>
    </source>
</evidence>
<reference evidence="8 9" key="2">
    <citation type="submission" date="2018-11" db="EMBL/GenBank/DDBJ databases">
        <authorList>
            <consortium name="Pathogen Informatics"/>
        </authorList>
    </citation>
    <scope>NUCLEOTIDE SEQUENCE [LARGE SCALE GENOMIC DNA]</scope>
    <source>
        <strain evidence="8 9">MHpl1</strain>
    </source>
</reference>
<sequence length="169" mass="18974">MGKRNGEESIADASLNESALVDAPSTAKEEYEHLCSLVNAIAKPLANRKLAKKLYKLVRKSAKHQHYLRQGLKDVQKAIRKKEKGIMILAGNVSPIDVYSHIPALCEEHEIPYAFTPSREQLGLAAGHRRPAIVLLVRPNSNYQELYDEVGLKQHFYKVYEAVNALVVE</sequence>
<dbReference type="GO" id="GO:0031429">
    <property type="term" value="C:box H/ACA snoRNP complex"/>
    <property type="evidence" value="ECO:0007669"/>
    <property type="project" value="UniProtKB-UniRule"/>
</dbReference>
<dbReference type="InterPro" id="IPR004038">
    <property type="entry name" value="Ribosomal_eL8/eL30/eS12/Gad45"/>
</dbReference>
<proteinExistence type="inferred from homology"/>
<evidence type="ECO:0000313" key="9">
    <source>
        <dbReference type="Proteomes" id="UP000268014"/>
    </source>
</evidence>
<dbReference type="GO" id="GO:0000398">
    <property type="term" value="P:mRNA splicing, via spliceosome"/>
    <property type="evidence" value="ECO:0007669"/>
    <property type="project" value="UniProtKB-UniRule"/>
</dbReference>
<dbReference type="InterPro" id="IPR018492">
    <property type="entry name" value="Ribosomal_eL8/Nhp2"/>
</dbReference>
<dbReference type="GO" id="GO:0031120">
    <property type="term" value="P:snRNA pseudouridine synthesis"/>
    <property type="evidence" value="ECO:0007669"/>
    <property type="project" value="UniProtKB-UniRule"/>
</dbReference>
<comment type="similarity">
    <text evidence="2 6">Belongs to the eukaryotic ribosomal protein eL8 family.</text>
</comment>
<dbReference type="Pfam" id="PF01248">
    <property type="entry name" value="Ribosomal_L7Ae"/>
    <property type="match status" value="1"/>
</dbReference>
<evidence type="ECO:0000256" key="6">
    <source>
        <dbReference type="RuleBase" id="RU366039"/>
    </source>
</evidence>
<evidence type="ECO:0000256" key="5">
    <source>
        <dbReference type="ARBA" id="ARBA00023274"/>
    </source>
</evidence>
<comment type="function">
    <text evidence="6">Required for ribosome biogenesis. Part of a complex which catalyzes pseudouridylation of rRNA. This involves the isomerization of uridine such that the ribose is subsequently attached to C5, instead of the normal N1. Pseudouridine ('psi') residues may serve to stabilize the conformation of rRNAs.</text>
</comment>
<keyword evidence="9" id="KW-1185">Reference proteome</keyword>
<comment type="subcellular location">
    <subcellularLocation>
        <location evidence="1 6">Nucleus</location>
        <location evidence="1 6">Nucleolus</location>
    </subcellularLocation>
</comment>
<dbReference type="PRINTS" id="PR00881">
    <property type="entry name" value="L7ARS6FAMILY"/>
</dbReference>
<keyword evidence="3 6" id="KW-0694">RNA-binding</keyword>
<dbReference type="InterPro" id="IPR029064">
    <property type="entry name" value="Ribosomal_eL30-like_sf"/>
</dbReference>
<evidence type="ECO:0000256" key="2">
    <source>
        <dbReference type="ARBA" id="ARBA00007337"/>
    </source>
</evidence>
<keyword evidence="4 6" id="KW-0539">Nucleus</keyword>
<gene>
    <name evidence="8" type="ORF">HPLM_LOCUS16008</name>
</gene>
<dbReference type="GO" id="GO:0003723">
    <property type="term" value="F:RNA binding"/>
    <property type="evidence" value="ECO:0007669"/>
    <property type="project" value="UniProtKB-UniRule"/>
</dbReference>
<dbReference type="OrthoDB" id="5364946at2759"/>
<dbReference type="SUPFAM" id="SSF55315">
    <property type="entry name" value="L30e-like"/>
    <property type="match status" value="1"/>
</dbReference>
<keyword evidence="5 6" id="KW-0687">Ribonucleoprotein</keyword>
<dbReference type="EMBL" id="UZAF01019226">
    <property type="protein sequence ID" value="VDO58540.1"/>
    <property type="molecule type" value="Genomic_DNA"/>
</dbReference>
<dbReference type="PRINTS" id="PR00883">
    <property type="entry name" value="NUCLEARHMG"/>
</dbReference>
<dbReference type="WBParaSite" id="HPLM_0001601601-mRNA-1">
    <property type="protein sequence ID" value="HPLM_0001601601-mRNA-1"/>
    <property type="gene ID" value="HPLM_0001601601"/>
</dbReference>
<protein>
    <recommendedName>
        <fullName evidence="6">H/ACA ribonucleoprotein complex subunit 2</fullName>
    </recommendedName>
    <alternativeName>
        <fullName evidence="6">Nucleolar protein family A member 2</fullName>
    </alternativeName>
</protein>
<accession>A0A0N4WW97</accession>
<feature type="domain" description="Ribosomal protein eL8/eL30/eS12/Gadd45" evidence="7">
    <location>
        <begin position="53"/>
        <end position="146"/>
    </location>
</feature>
<evidence type="ECO:0000259" key="7">
    <source>
        <dbReference type="Pfam" id="PF01248"/>
    </source>
</evidence>
<dbReference type="AlphaFoldDB" id="A0A0N4WW97"/>
<dbReference type="PANTHER" id="PTHR23105">
    <property type="entry name" value="RIBOSOMAL PROTEIN L7AE FAMILY MEMBER"/>
    <property type="match status" value="1"/>
</dbReference>
<evidence type="ECO:0000313" key="10">
    <source>
        <dbReference type="WBParaSite" id="HPLM_0001601601-mRNA-1"/>
    </source>
</evidence>
<dbReference type="InterPro" id="IPR050257">
    <property type="entry name" value="eL8/uL1-like"/>
</dbReference>
<comment type="function">
    <text evidence="6">Common component of the spliceosome and rRNA processing machinery.</text>
</comment>
<evidence type="ECO:0000256" key="4">
    <source>
        <dbReference type="ARBA" id="ARBA00023242"/>
    </source>
</evidence>
<dbReference type="InterPro" id="IPR002415">
    <property type="entry name" value="H/ACA_rnp_Nhp2-like"/>
</dbReference>
<name>A0A0N4WW97_HAEPC</name>
<evidence type="ECO:0000256" key="3">
    <source>
        <dbReference type="ARBA" id="ARBA00022884"/>
    </source>
</evidence>
<dbReference type="Gene3D" id="3.30.1330.30">
    <property type="match status" value="1"/>
</dbReference>
<organism evidence="10">
    <name type="scientific">Haemonchus placei</name>
    <name type="common">Barber's pole worm</name>
    <dbReference type="NCBI Taxonomy" id="6290"/>
    <lineage>
        <taxon>Eukaryota</taxon>
        <taxon>Metazoa</taxon>
        <taxon>Ecdysozoa</taxon>
        <taxon>Nematoda</taxon>
        <taxon>Chromadorea</taxon>
        <taxon>Rhabditida</taxon>
        <taxon>Rhabditina</taxon>
        <taxon>Rhabditomorpha</taxon>
        <taxon>Strongyloidea</taxon>
        <taxon>Trichostrongylidae</taxon>
        <taxon>Haemonchus</taxon>
    </lineage>
</organism>
<dbReference type="STRING" id="6290.A0A0N4WW97"/>
<evidence type="ECO:0000313" key="8">
    <source>
        <dbReference type="EMBL" id="VDO58540.1"/>
    </source>
</evidence>
<dbReference type="Proteomes" id="UP000268014">
    <property type="component" value="Unassembled WGS sequence"/>
</dbReference>